<dbReference type="InterPro" id="IPR015421">
    <property type="entry name" value="PyrdxlP-dep_Trfase_major"/>
</dbReference>
<comment type="similarity">
    <text evidence="2">Belongs to the class-V pyridoxal-phosphate-dependent aminotransferase family. NifS/IscS subfamily.</text>
</comment>
<dbReference type="PANTHER" id="PTHR11601:SF34">
    <property type="entry name" value="CYSTEINE DESULFURASE"/>
    <property type="match status" value="1"/>
</dbReference>
<evidence type="ECO:0000256" key="5">
    <source>
        <dbReference type="ARBA" id="ARBA00022898"/>
    </source>
</evidence>
<keyword evidence="11" id="KW-1185">Reference proteome</keyword>
<dbReference type="Gene3D" id="1.10.260.50">
    <property type="match status" value="1"/>
</dbReference>
<evidence type="ECO:0000256" key="4">
    <source>
        <dbReference type="ARBA" id="ARBA00022723"/>
    </source>
</evidence>
<dbReference type="GO" id="GO:0031071">
    <property type="term" value="F:cysteine desulfurase activity"/>
    <property type="evidence" value="ECO:0007669"/>
    <property type="project" value="UniProtKB-EC"/>
</dbReference>
<evidence type="ECO:0000256" key="1">
    <source>
        <dbReference type="ARBA" id="ARBA00001933"/>
    </source>
</evidence>
<evidence type="ECO:0000256" key="8">
    <source>
        <dbReference type="ARBA" id="ARBA00050776"/>
    </source>
</evidence>
<dbReference type="EMBL" id="NHOC01000005">
    <property type="protein sequence ID" value="OUM20623.1"/>
    <property type="molecule type" value="Genomic_DNA"/>
</dbReference>
<comment type="cofactor">
    <cofactor evidence="1">
        <name>pyridoxal 5'-phosphate</name>
        <dbReference type="ChEBI" id="CHEBI:597326"/>
    </cofactor>
</comment>
<dbReference type="SUPFAM" id="SSF53383">
    <property type="entry name" value="PLP-dependent transferases"/>
    <property type="match status" value="1"/>
</dbReference>
<dbReference type="AlphaFoldDB" id="A0A252F4B6"/>
<dbReference type="Gene3D" id="3.90.1150.10">
    <property type="entry name" value="Aspartate Aminotransferase, domain 1"/>
    <property type="match status" value="1"/>
</dbReference>
<accession>A0A252F4B6</accession>
<evidence type="ECO:0000313" key="11">
    <source>
        <dbReference type="Proteomes" id="UP000194903"/>
    </source>
</evidence>
<dbReference type="InterPro" id="IPR015422">
    <property type="entry name" value="PyrdxlP-dep_Trfase_small"/>
</dbReference>
<name>A0A252F4B6_9FIRM</name>
<dbReference type="PIRSF" id="PIRSF005572">
    <property type="entry name" value="NifS"/>
    <property type="match status" value="1"/>
</dbReference>
<dbReference type="PANTHER" id="PTHR11601">
    <property type="entry name" value="CYSTEINE DESULFURYLASE FAMILY MEMBER"/>
    <property type="match status" value="1"/>
</dbReference>
<protein>
    <submittedName>
        <fullName evidence="10">Cysteine desulfurase</fullName>
    </submittedName>
</protein>
<evidence type="ECO:0000256" key="7">
    <source>
        <dbReference type="ARBA" id="ARBA00023014"/>
    </source>
</evidence>
<keyword evidence="3" id="KW-0808">Transferase</keyword>
<keyword evidence="6" id="KW-0408">Iron</keyword>
<evidence type="ECO:0000256" key="3">
    <source>
        <dbReference type="ARBA" id="ARBA00022679"/>
    </source>
</evidence>
<gene>
    <name evidence="10" type="ORF">CBW42_07275</name>
</gene>
<keyword evidence="5" id="KW-0663">Pyridoxal phosphate</keyword>
<dbReference type="RefSeq" id="WP_087019237.1">
    <property type="nucleotide sequence ID" value="NZ_CP178353.1"/>
</dbReference>
<sequence>MHYLDHAATTAVLPEAAEIACKVMTEQFGNPSSVHKMGIEASGILEHARKQVAAILNADPSEITFTSCGTEATNTAIFGACRRKGRGKHIITTAIEHSATLNTVRRLEQEGFEVTYLQPDADGHISVDDLRAAIRPDTVLLTCMLANNEVGTLLPVKEFGKILKKKAPNALFHIDAVQGLARVPIKPKLWNADFISVSGHKIGAPKGIGALYIKKGVRIQPLMLGGGQERGMRPGTEALPNIAAFGEACRLRLAQMDENDAKVAALCAQLKAGIAARFPWAVYNGKSDIPHVVNLSFPGCKSEVLLRVLEMHDVYVSSGSACAKGKASHVLAAMKLDHARIDSALRISFAPSNTPEDVEALLNALEEGTKRLRRE</sequence>
<dbReference type="InterPro" id="IPR016454">
    <property type="entry name" value="Cysteine_dSase"/>
</dbReference>
<dbReference type="InterPro" id="IPR015424">
    <property type="entry name" value="PyrdxlP-dep_Trfase"/>
</dbReference>
<dbReference type="Proteomes" id="UP000194903">
    <property type="component" value="Unassembled WGS sequence"/>
</dbReference>
<evidence type="ECO:0000256" key="6">
    <source>
        <dbReference type="ARBA" id="ARBA00023004"/>
    </source>
</evidence>
<evidence type="ECO:0000259" key="9">
    <source>
        <dbReference type="Pfam" id="PF00266"/>
    </source>
</evidence>
<feature type="domain" description="Aminotransferase class V" evidence="9">
    <location>
        <begin position="2"/>
        <end position="361"/>
    </location>
</feature>
<dbReference type="Gene3D" id="3.40.640.10">
    <property type="entry name" value="Type I PLP-dependent aspartate aminotransferase-like (Major domain)"/>
    <property type="match status" value="1"/>
</dbReference>
<dbReference type="Pfam" id="PF00266">
    <property type="entry name" value="Aminotran_5"/>
    <property type="match status" value="1"/>
</dbReference>
<reference evidence="10 11" key="1">
    <citation type="submission" date="2017-05" db="EMBL/GenBank/DDBJ databases">
        <title>Butyricicoccus porcorum sp. nov. a butyrate-producing bacterium from the swine intestinal tract.</title>
        <authorList>
            <person name="Trachsel J."/>
            <person name="Humphrey S."/>
            <person name="Allen H.K."/>
        </authorList>
    </citation>
    <scope>NUCLEOTIDE SEQUENCE [LARGE SCALE GENOMIC DNA]</scope>
    <source>
        <strain evidence="10">BB10</strain>
    </source>
</reference>
<dbReference type="FunFam" id="3.40.640.10:FF:000084">
    <property type="entry name" value="IscS-like cysteine desulfurase"/>
    <property type="match status" value="1"/>
</dbReference>
<keyword evidence="4" id="KW-0479">Metal-binding</keyword>
<dbReference type="GO" id="GO:0046872">
    <property type="term" value="F:metal ion binding"/>
    <property type="evidence" value="ECO:0007669"/>
    <property type="project" value="UniProtKB-KW"/>
</dbReference>
<comment type="caution">
    <text evidence="10">The sequence shown here is derived from an EMBL/GenBank/DDBJ whole genome shotgun (WGS) entry which is preliminary data.</text>
</comment>
<dbReference type="InterPro" id="IPR000192">
    <property type="entry name" value="Aminotrans_V_dom"/>
</dbReference>
<organism evidence="10 11">
    <name type="scientific">Butyricicoccus porcorum</name>
    <dbReference type="NCBI Taxonomy" id="1945634"/>
    <lineage>
        <taxon>Bacteria</taxon>
        <taxon>Bacillati</taxon>
        <taxon>Bacillota</taxon>
        <taxon>Clostridia</taxon>
        <taxon>Eubacteriales</taxon>
        <taxon>Butyricicoccaceae</taxon>
        <taxon>Butyricicoccus</taxon>
    </lineage>
</organism>
<evidence type="ECO:0000256" key="2">
    <source>
        <dbReference type="ARBA" id="ARBA00006490"/>
    </source>
</evidence>
<proteinExistence type="inferred from homology"/>
<comment type="catalytic activity">
    <reaction evidence="8">
        <text>(sulfur carrier)-H + L-cysteine = (sulfur carrier)-SH + L-alanine</text>
        <dbReference type="Rhea" id="RHEA:43892"/>
        <dbReference type="Rhea" id="RHEA-COMP:14737"/>
        <dbReference type="Rhea" id="RHEA-COMP:14739"/>
        <dbReference type="ChEBI" id="CHEBI:29917"/>
        <dbReference type="ChEBI" id="CHEBI:35235"/>
        <dbReference type="ChEBI" id="CHEBI:57972"/>
        <dbReference type="ChEBI" id="CHEBI:64428"/>
        <dbReference type="EC" id="2.8.1.7"/>
    </reaction>
</comment>
<evidence type="ECO:0000313" key="10">
    <source>
        <dbReference type="EMBL" id="OUM20623.1"/>
    </source>
</evidence>
<keyword evidence="7" id="KW-0411">Iron-sulfur</keyword>
<dbReference type="OrthoDB" id="9808002at2"/>
<dbReference type="GO" id="GO:0051536">
    <property type="term" value="F:iron-sulfur cluster binding"/>
    <property type="evidence" value="ECO:0007669"/>
    <property type="project" value="UniProtKB-KW"/>
</dbReference>